<dbReference type="GeneID" id="185778"/>
<dbReference type="Bgee" id="WBGene00009721">
    <property type="expression patterns" value="Expressed in embryo and 2 other cell types or tissues"/>
</dbReference>
<proteinExistence type="predicted"/>
<name>Q20424_CAEEL</name>
<dbReference type="KEGG" id="cel:CELE_F45D3.1"/>
<dbReference type="FunCoup" id="Q20424">
    <property type="interactions" value="330"/>
</dbReference>
<dbReference type="PaxDb" id="6239-F45D3.1"/>
<dbReference type="CTD" id="185778"/>
<evidence type="ECO:0000313" key="4">
    <source>
        <dbReference type="WormBase" id="F45D3.1"/>
    </source>
</evidence>
<dbReference type="OrthoDB" id="5902926at2759"/>
<gene>
    <name evidence="2" type="ORF">CELE_F45D3.1</name>
    <name evidence="2 4" type="ORF">F45D3.1</name>
</gene>
<dbReference type="InterPro" id="IPR009819">
    <property type="entry name" value="Pes-10"/>
</dbReference>
<dbReference type="HOGENOM" id="CLU_1742233_0_0_1"/>
<dbReference type="WormBase" id="F45D3.1">
    <property type="protein sequence ID" value="CE47221"/>
    <property type="gene ID" value="WBGene00009721"/>
</dbReference>
<dbReference type="RefSeq" id="NP_506140.2">
    <property type="nucleotide sequence ID" value="NM_073739.2"/>
</dbReference>
<evidence type="ECO:0000256" key="1">
    <source>
        <dbReference type="SAM" id="MobiDB-lite"/>
    </source>
</evidence>
<evidence type="ECO:0000313" key="3">
    <source>
        <dbReference type="Proteomes" id="UP000001940"/>
    </source>
</evidence>
<dbReference type="SMR" id="Q20424"/>
<dbReference type="Pfam" id="PF07149">
    <property type="entry name" value="Pes-10"/>
    <property type="match status" value="1"/>
</dbReference>
<keyword evidence="3" id="KW-1185">Reference proteome</keyword>
<organism evidence="2 3">
    <name type="scientific">Caenorhabditis elegans</name>
    <dbReference type="NCBI Taxonomy" id="6239"/>
    <lineage>
        <taxon>Eukaryota</taxon>
        <taxon>Metazoa</taxon>
        <taxon>Ecdysozoa</taxon>
        <taxon>Nematoda</taxon>
        <taxon>Chromadorea</taxon>
        <taxon>Rhabditida</taxon>
        <taxon>Rhabditina</taxon>
        <taxon>Rhabditomorpha</taxon>
        <taxon>Rhabditoidea</taxon>
        <taxon>Rhabditidae</taxon>
        <taxon>Peloderinae</taxon>
        <taxon>Caenorhabditis</taxon>
    </lineage>
</organism>
<dbReference type="eggNOG" id="ENOG502RKQV">
    <property type="taxonomic scope" value="Eukaryota"/>
</dbReference>
<dbReference type="AlphaFoldDB" id="Q20424"/>
<protein>
    <submittedName>
        <fullName evidence="2">LisH domain-containing protein</fullName>
    </submittedName>
</protein>
<evidence type="ECO:0000313" key="2">
    <source>
        <dbReference type="EMBL" id="CAB01504.2"/>
    </source>
</evidence>
<sequence>MGFQKCSEKSVKNYAVLLESENLNIVRCAVKWLLESDVSLELLIKYDIGNLVEKKFLITDKLARNLILKIRNLEEEEFGDNDIEMFITPNSSLKHNSSPESLNNSDFSFRLTNLSPIEKSDINPSRKSKKSRGPVRNLKMQIMEEHIRSE</sequence>
<dbReference type="EMBL" id="BX284605">
    <property type="protein sequence ID" value="CAB01504.2"/>
    <property type="molecule type" value="Genomic_DNA"/>
</dbReference>
<accession>Q20424</accession>
<reference evidence="2 3" key="1">
    <citation type="journal article" date="1998" name="Science">
        <title>Genome sequence of the nematode C. elegans: a platform for investigating biology.</title>
        <authorList>
            <consortium name="The C. elegans sequencing consortium"/>
            <person name="Sulson J.E."/>
            <person name="Waterston R."/>
        </authorList>
    </citation>
    <scope>NUCLEOTIDE SEQUENCE [LARGE SCALE GENOMIC DNA]</scope>
    <source>
        <strain evidence="2 3">Bristol N2</strain>
    </source>
</reference>
<dbReference type="InParanoid" id="Q20424"/>
<dbReference type="AGR" id="WB:WBGene00009721"/>
<feature type="region of interest" description="Disordered" evidence="1">
    <location>
        <begin position="118"/>
        <end position="150"/>
    </location>
</feature>
<dbReference type="UCSC" id="F45D3.1">
    <property type="organism name" value="c. elegans"/>
</dbReference>
<dbReference type="Proteomes" id="UP000001940">
    <property type="component" value="Chromosome V"/>
</dbReference>